<dbReference type="STRING" id="279113.CPter91_3759"/>
<protein>
    <submittedName>
        <fullName evidence="1">Uncharacterized protein</fullName>
    </submittedName>
</protein>
<dbReference type="Proteomes" id="UP000074561">
    <property type="component" value="Chromosome"/>
</dbReference>
<proteinExistence type="predicted"/>
<gene>
    <name evidence="1" type="ORF">CPter91_3759</name>
</gene>
<reference evidence="1 2" key="1">
    <citation type="submission" date="2015-11" db="EMBL/GenBank/DDBJ databases">
        <title>Exploring the genomic traits of fungus-feeding bacterial genus Collimonas.</title>
        <authorList>
            <person name="Song C."/>
            <person name="Schmidt R."/>
            <person name="de Jager V."/>
            <person name="Krzyzanowska D."/>
            <person name="Jongedijk E."/>
            <person name="Cankar K."/>
            <person name="Beekwilder J."/>
            <person name="van Veen A."/>
            <person name="de Boer W."/>
            <person name="van Veen J.A."/>
            <person name="Garbeva P."/>
        </authorList>
    </citation>
    <scope>NUCLEOTIDE SEQUENCE [LARGE SCALE GENOMIC DNA]</scope>
    <source>
        <strain evidence="1 2">Ter91</strain>
    </source>
</reference>
<organism evidence="1 2">
    <name type="scientific">Collimonas pratensis</name>
    <dbReference type="NCBI Taxonomy" id="279113"/>
    <lineage>
        <taxon>Bacteria</taxon>
        <taxon>Pseudomonadati</taxon>
        <taxon>Pseudomonadota</taxon>
        <taxon>Betaproteobacteria</taxon>
        <taxon>Burkholderiales</taxon>
        <taxon>Oxalobacteraceae</taxon>
        <taxon>Collimonas</taxon>
    </lineage>
</organism>
<dbReference type="EMBL" id="CP013234">
    <property type="protein sequence ID" value="AMP06080.1"/>
    <property type="molecule type" value="Genomic_DNA"/>
</dbReference>
<dbReference type="KEGG" id="cpra:CPter91_3759"/>
<sequence>MSIAAKSTVAPCNSACLDALVFQQNCSYFNTMKSIYIAAMHLK</sequence>
<evidence type="ECO:0000313" key="2">
    <source>
        <dbReference type="Proteomes" id="UP000074561"/>
    </source>
</evidence>
<dbReference type="AlphaFoldDB" id="A0A127Q7M7"/>
<dbReference type="PATRIC" id="fig|279113.9.peg.3732"/>
<name>A0A127Q7M7_9BURK</name>
<evidence type="ECO:0000313" key="1">
    <source>
        <dbReference type="EMBL" id="AMP06080.1"/>
    </source>
</evidence>
<accession>A0A127Q7M7</accession>